<gene>
    <name evidence="6" type="ORF">SAMN04488034_101843</name>
</gene>
<dbReference type="Proteomes" id="UP000199448">
    <property type="component" value="Unassembled WGS sequence"/>
</dbReference>
<evidence type="ECO:0000259" key="5">
    <source>
        <dbReference type="Pfam" id="PF25973"/>
    </source>
</evidence>
<dbReference type="InterPro" id="IPR051909">
    <property type="entry name" value="MFP_Cation_Efflux"/>
</dbReference>
<dbReference type="SUPFAM" id="SSF111369">
    <property type="entry name" value="HlyD-like secretion proteins"/>
    <property type="match status" value="1"/>
</dbReference>
<accession>A0A1H5JSQ4</accession>
<feature type="domain" description="CzcB-like barrel-sandwich hybrid" evidence="5">
    <location>
        <begin position="82"/>
        <end position="226"/>
    </location>
</feature>
<dbReference type="InterPro" id="IPR006143">
    <property type="entry name" value="RND_pump_MFP"/>
</dbReference>
<keyword evidence="3" id="KW-0175">Coiled coil</keyword>
<dbReference type="PROSITE" id="PS51257">
    <property type="entry name" value="PROKAR_LIPOPROTEIN"/>
    <property type="match status" value="1"/>
</dbReference>
<protein>
    <submittedName>
        <fullName evidence="6">Membrane fusion protein, cobalt-zinc-cadmium efflux system</fullName>
    </submittedName>
</protein>
<keyword evidence="7" id="KW-1185">Reference proteome</keyword>
<feature type="domain" description="CusB-like beta-barrel" evidence="4">
    <location>
        <begin position="233"/>
        <end position="306"/>
    </location>
</feature>
<proteinExistence type="inferred from homology"/>
<dbReference type="NCBIfam" id="TIGR01730">
    <property type="entry name" value="RND_mfp"/>
    <property type="match status" value="1"/>
</dbReference>
<dbReference type="GO" id="GO:0030313">
    <property type="term" value="C:cell envelope"/>
    <property type="evidence" value="ECO:0007669"/>
    <property type="project" value="TreeGrafter"/>
</dbReference>
<keyword evidence="2" id="KW-0813">Transport</keyword>
<evidence type="ECO:0000313" key="6">
    <source>
        <dbReference type="EMBL" id="SEE55532.1"/>
    </source>
</evidence>
<dbReference type="PANTHER" id="PTHR30097">
    <property type="entry name" value="CATION EFFLUX SYSTEM PROTEIN CUSB"/>
    <property type="match status" value="1"/>
</dbReference>
<dbReference type="Gene3D" id="6.10.140.1990">
    <property type="match status" value="1"/>
</dbReference>
<comment type="similarity">
    <text evidence="1">Belongs to the membrane fusion protein (MFP) (TC 8.A.1) family.</text>
</comment>
<dbReference type="InterPro" id="IPR058647">
    <property type="entry name" value="BSH_CzcB-like"/>
</dbReference>
<dbReference type="STRING" id="390640.SAMN04488034_101843"/>
<dbReference type="GO" id="GO:1990961">
    <property type="term" value="P:xenobiotic detoxification by transmembrane export across the plasma membrane"/>
    <property type="evidence" value="ECO:0007669"/>
    <property type="project" value="InterPro"/>
</dbReference>
<dbReference type="GO" id="GO:1990195">
    <property type="term" value="C:macrolide transmembrane transporter complex"/>
    <property type="evidence" value="ECO:0007669"/>
    <property type="project" value="InterPro"/>
</dbReference>
<dbReference type="Pfam" id="PF25954">
    <property type="entry name" value="Beta-barrel_RND_2"/>
    <property type="match status" value="1"/>
</dbReference>
<dbReference type="EMBL" id="FNUG01000001">
    <property type="protein sequence ID" value="SEE55532.1"/>
    <property type="molecule type" value="Genomic_DNA"/>
</dbReference>
<evidence type="ECO:0000256" key="2">
    <source>
        <dbReference type="ARBA" id="ARBA00022448"/>
    </source>
</evidence>
<dbReference type="GO" id="GO:0015679">
    <property type="term" value="P:plasma membrane copper ion transport"/>
    <property type="evidence" value="ECO:0007669"/>
    <property type="project" value="TreeGrafter"/>
</dbReference>
<reference evidence="6 7" key="1">
    <citation type="submission" date="2016-10" db="EMBL/GenBank/DDBJ databases">
        <authorList>
            <person name="de Groot N.N."/>
        </authorList>
    </citation>
    <scope>NUCLEOTIDE SEQUENCE [LARGE SCALE GENOMIC DNA]</scope>
    <source>
        <strain evidence="6 7">DSM 23553</strain>
    </source>
</reference>
<dbReference type="RefSeq" id="WP_245693369.1">
    <property type="nucleotide sequence ID" value="NZ_FNGG01000001.1"/>
</dbReference>
<dbReference type="InterPro" id="IPR058792">
    <property type="entry name" value="Beta-barrel_RND_2"/>
</dbReference>
<name>A0A1H5JSQ4_9FLAO</name>
<feature type="coiled-coil region" evidence="3">
    <location>
        <begin position="156"/>
        <end position="183"/>
    </location>
</feature>
<dbReference type="AlphaFoldDB" id="A0A1H5JSQ4"/>
<evidence type="ECO:0000256" key="1">
    <source>
        <dbReference type="ARBA" id="ARBA00009477"/>
    </source>
</evidence>
<dbReference type="GO" id="GO:0022857">
    <property type="term" value="F:transmembrane transporter activity"/>
    <property type="evidence" value="ECO:0007669"/>
    <property type="project" value="InterPro"/>
</dbReference>
<evidence type="ECO:0000313" key="7">
    <source>
        <dbReference type="Proteomes" id="UP000199448"/>
    </source>
</evidence>
<evidence type="ECO:0000259" key="4">
    <source>
        <dbReference type="Pfam" id="PF25954"/>
    </source>
</evidence>
<organism evidence="6 7">
    <name type="scientific">Salinimicrobium catena</name>
    <dbReference type="NCBI Taxonomy" id="390640"/>
    <lineage>
        <taxon>Bacteria</taxon>
        <taxon>Pseudomonadati</taxon>
        <taxon>Bacteroidota</taxon>
        <taxon>Flavobacteriia</taxon>
        <taxon>Flavobacteriales</taxon>
        <taxon>Flavobacteriaceae</taxon>
        <taxon>Salinimicrobium</taxon>
    </lineage>
</organism>
<dbReference type="Pfam" id="PF25973">
    <property type="entry name" value="BSH_CzcB"/>
    <property type="match status" value="1"/>
</dbReference>
<dbReference type="Gene3D" id="2.40.30.170">
    <property type="match status" value="1"/>
</dbReference>
<dbReference type="Gene3D" id="2.40.50.100">
    <property type="match status" value="1"/>
</dbReference>
<dbReference type="PANTHER" id="PTHR30097:SF4">
    <property type="entry name" value="SLR6042 PROTEIN"/>
    <property type="match status" value="1"/>
</dbReference>
<evidence type="ECO:0000256" key="3">
    <source>
        <dbReference type="SAM" id="Coils"/>
    </source>
</evidence>
<dbReference type="Gene3D" id="2.40.420.20">
    <property type="match status" value="1"/>
</dbReference>
<dbReference type="GO" id="GO:0019898">
    <property type="term" value="C:extrinsic component of membrane"/>
    <property type="evidence" value="ECO:0007669"/>
    <property type="project" value="InterPro"/>
</dbReference>
<dbReference type="GO" id="GO:0060003">
    <property type="term" value="P:copper ion export"/>
    <property type="evidence" value="ECO:0007669"/>
    <property type="project" value="TreeGrafter"/>
</dbReference>
<sequence>MKFQTIYMLPFLLLLSCGENGKKEGNQKEEAGEPAKTEAVKEAMLSQQQFDVLDMKIDSLTTRLMSGYVQANGELEVPPQSEATVTPVIGGNVSSIVVIEGDEVQRGDVLAYIEHPEIIEVQTQYMNALNSLNYQEKEFQRQKKLYEAGVGSGQIFQRAEAELESLKGQVAGLKAQLQQLNINPETIRNGNIQQRIPVRSPIDGAVQSVNIKTGQFVQAQSEMFELINTKDVHVDLMVFEKDVAKVEKGQKVYFTIESLPGTELTAEIISVSKNFEQDPKAVHVHAEIIDRPENLVPGMYVRGRIAVDNQRTTALPESAIVREGGKFYAFTAEEEGDAWSFRPIEVITGTNGGEWVEVKLLKDLPEDTRFAYNNAYYLMAEMQKGEGGHSH</sequence>
<dbReference type="InterPro" id="IPR030190">
    <property type="entry name" value="MacA_alpha-hairpin_sf"/>
</dbReference>